<organism evidence="3 4">
    <name type="scientific">Streptomyces indicus</name>
    <dbReference type="NCBI Taxonomy" id="417292"/>
    <lineage>
        <taxon>Bacteria</taxon>
        <taxon>Bacillati</taxon>
        <taxon>Actinomycetota</taxon>
        <taxon>Actinomycetes</taxon>
        <taxon>Kitasatosporales</taxon>
        <taxon>Streptomycetaceae</taxon>
        <taxon>Streptomyces</taxon>
    </lineage>
</organism>
<reference evidence="3 4" key="1">
    <citation type="submission" date="2016-10" db="EMBL/GenBank/DDBJ databases">
        <authorList>
            <person name="de Groot N.N."/>
        </authorList>
    </citation>
    <scope>NUCLEOTIDE SEQUENCE [LARGE SCALE GENOMIC DNA]</scope>
    <source>
        <strain evidence="3 4">CGMCC 4.5727</strain>
    </source>
</reference>
<protein>
    <submittedName>
        <fullName evidence="3">Uncharacterized protein</fullName>
    </submittedName>
</protein>
<evidence type="ECO:0000256" key="2">
    <source>
        <dbReference type="SAM" id="Phobius"/>
    </source>
</evidence>
<feature type="region of interest" description="Disordered" evidence="1">
    <location>
        <begin position="96"/>
        <end position="115"/>
    </location>
</feature>
<evidence type="ECO:0000256" key="1">
    <source>
        <dbReference type="SAM" id="MobiDB-lite"/>
    </source>
</evidence>
<evidence type="ECO:0000313" key="4">
    <source>
        <dbReference type="Proteomes" id="UP000199155"/>
    </source>
</evidence>
<name>A0A1G9HBA1_9ACTN</name>
<dbReference type="STRING" id="417292.SAMN05421806_11897"/>
<dbReference type="AlphaFoldDB" id="A0A1G9HBA1"/>
<sequence>MEPAAPPVPPDAGEASGPFAGSASGPFAGEALGPFAGEPPAPDEPAAPPRPKRRRGRTTALILAAAVLGVTGGGAYGYTVQADREPTPLPALSQHGLVYPDKPSKAAKDAAGRHKTDGDLRKLLVPRPKGARTPGAADVGGALPDSGWLSPRDYVLNYDDPDWMVEYLNGLGIRRVASASWMQGAHRVTSVDLVQFRADGQRGAVEHAVEQLSYMPETKAGAGNPGHAFKGSVEGRYFVYPVENKPGYLPFYRARAIAYRGDVMVDVHISDTKPISKNDIRSIVEKQVGRL</sequence>
<dbReference type="Proteomes" id="UP000199155">
    <property type="component" value="Unassembled WGS sequence"/>
</dbReference>
<evidence type="ECO:0000313" key="3">
    <source>
        <dbReference type="EMBL" id="SDL10187.1"/>
    </source>
</evidence>
<feature type="compositionally biased region" description="Basic and acidic residues" evidence="1">
    <location>
        <begin position="102"/>
        <end position="115"/>
    </location>
</feature>
<dbReference type="EMBL" id="FNFF01000018">
    <property type="protein sequence ID" value="SDL10187.1"/>
    <property type="molecule type" value="Genomic_DNA"/>
</dbReference>
<feature type="region of interest" description="Disordered" evidence="1">
    <location>
        <begin position="1"/>
        <end position="57"/>
    </location>
</feature>
<accession>A0A1G9HBA1</accession>
<gene>
    <name evidence="3" type="ORF">SAMN05421806_11897</name>
</gene>
<feature type="transmembrane region" description="Helical" evidence="2">
    <location>
        <begin position="60"/>
        <end position="78"/>
    </location>
</feature>
<keyword evidence="2" id="KW-0812">Transmembrane</keyword>
<keyword evidence="2" id="KW-1133">Transmembrane helix</keyword>
<dbReference type="RefSeq" id="WP_342742798.1">
    <property type="nucleotide sequence ID" value="NZ_FNFF01000018.1"/>
</dbReference>
<proteinExistence type="predicted"/>
<feature type="compositionally biased region" description="Pro residues" evidence="1">
    <location>
        <begin position="37"/>
        <end position="49"/>
    </location>
</feature>
<feature type="compositionally biased region" description="Pro residues" evidence="1">
    <location>
        <begin position="1"/>
        <end position="10"/>
    </location>
</feature>
<keyword evidence="4" id="KW-1185">Reference proteome</keyword>
<keyword evidence="2" id="KW-0472">Membrane</keyword>